<dbReference type="SUPFAM" id="SSF52540">
    <property type="entry name" value="P-loop containing nucleoside triphosphate hydrolases"/>
    <property type="match status" value="1"/>
</dbReference>
<keyword evidence="7" id="KW-0347">Helicase</keyword>
<dbReference type="InterPro" id="IPR006474">
    <property type="entry name" value="Helicase_Cas3_CRISPR-ass_core"/>
</dbReference>
<organism evidence="11 12">
    <name type="scientific">Marinactinospora rubrisoli</name>
    <dbReference type="NCBI Taxonomy" id="2715399"/>
    <lineage>
        <taxon>Bacteria</taxon>
        <taxon>Bacillati</taxon>
        <taxon>Actinomycetota</taxon>
        <taxon>Actinomycetes</taxon>
        <taxon>Streptosporangiales</taxon>
        <taxon>Nocardiopsidaceae</taxon>
        <taxon>Marinactinospora</taxon>
    </lineage>
</organism>
<evidence type="ECO:0000256" key="1">
    <source>
        <dbReference type="ARBA" id="ARBA00006847"/>
    </source>
</evidence>
<dbReference type="Gene3D" id="3.40.50.300">
    <property type="entry name" value="P-loop containing nucleotide triphosphate hydrolases"/>
    <property type="match status" value="2"/>
</dbReference>
<evidence type="ECO:0000256" key="8">
    <source>
        <dbReference type="ARBA" id="ARBA00022840"/>
    </source>
</evidence>
<dbReference type="Pfam" id="PF18395">
    <property type="entry name" value="Cas3_C"/>
    <property type="match status" value="1"/>
</dbReference>
<evidence type="ECO:0000256" key="2">
    <source>
        <dbReference type="ARBA" id="ARBA00009046"/>
    </source>
</evidence>
<evidence type="ECO:0000256" key="3">
    <source>
        <dbReference type="ARBA" id="ARBA00022722"/>
    </source>
</evidence>
<dbReference type="CDD" id="cd09641">
    <property type="entry name" value="Cas3''_I"/>
    <property type="match status" value="1"/>
</dbReference>
<keyword evidence="5" id="KW-0547">Nucleotide-binding</keyword>
<gene>
    <name evidence="11" type="primary">cas3</name>
    <name evidence="11" type="ORF">ACFQRF_02715</name>
</gene>
<evidence type="ECO:0000256" key="7">
    <source>
        <dbReference type="ARBA" id="ARBA00022806"/>
    </source>
</evidence>
<evidence type="ECO:0000313" key="12">
    <source>
        <dbReference type="Proteomes" id="UP001596540"/>
    </source>
</evidence>
<dbReference type="InterPro" id="IPR038257">
    <property type="entry name" value="CRISPR-assoc_Cas3_HD_sf"/>
</dbReference>
<dbReference type="Proteomes" id="UP001596540">
    <property type="component" value="Unassembled WGS sequence"/>
</dbReference>
<evidence type="ECO:0000313" key="11">
    <source>
        <dbReference type="EMBL" id="MFC7326644.1"/>
    </source>
</evidence>
<evidence type="ECO:0000256" key="4">
    <source>
        <dbReference type="ARBA" id="ARBA00022723"/>
    </source>
</evidence>
<dbReference type="Gene3D" id="1.10.3210.30">
    <property type="match status" value="1"/>
</dbReference>
<dbReference type="PANTHER" id="PTHR47963:SF9">
    <property type="entry name" value="CRISPR-ASSOCIATED ENDONUCLEASE_HELICASE CAS3"/>
    <property type="match status" value="1"/>
</dbReference>
<dbReference type="Pfam" id="PF18019">
    <property type="entry name" value="Cas3_HD"/>
    <property type="match status" value="1"/>
</dbReference>
<dbReference type="InterPro" id="IPR006483">
    <property type="entry name" value="CRISPR-assoc_Cas3_HD"/>
</dbReference>
<dbReference type="PROSITE" id="PS51643">
    <property type="entry name" value="HD_CAS3"/>
    <property type="match status" value="1"/>
</dbReference>
<dbReference type="InterPro" id="IPR027417">
    <property type="entry name" value="P-loop_NTPase"/>
</dbReference>
<name>A0ABW2KBS3_9ACTN</name>
<keyword evidence="4" id="KW-0479">Metal-binding</keyword>
<dbReference type="InterPro" id="IPR014001">
    <property type="entry name" value="Helicase_ATP-bd"/>
</dbReference>
<dbReference type="RefSeq" id="WP_379869018.1">
    <property type="nucleotide sequence ID" value="NZ_JBHTBH010000001.1"/>
</dbReference>
<accession>A0ABW2KBS3</accession>
<proteinExistence type="inferred from homology"/>
<keyword evidence="3" id="KW-0540">Nuclease</keyword>
<keyword evidence="9" id="KW-0051">Antiviral defense</keyword>
<dbReference type="NCBIfam" id="TIGR01587">
    <property type="entry name" value="cas3_core"/>
    <property type="match status" value="1"/>
</dbReference>
<dbReference type="InterPro" id="IPR041372">
    <property type="entry name" value="Cas3_C"/>
</dbReference>
<evidence type="ECO:0000256" key="5">
    <source>
        <dbReference type="ARBA" id="ARBA00022741"/>
    </source>
</evidence>
<dbReference type="InterPro" id="IPR054712">
    <property type="entry name" value="Cas3-like_dom"/>
</dbReference>
<comment type="caution">
    <text evidence="11">The sequence shown here is derived from an EMBL/GenBank/DDBJ whole genome shotgun (WGS) entry which is preliminary data.</text>
</comment>
<dbReference type="InterPro" id="IPR050547">
    <property type="entry name" value="DEAD_box_RNA_helicases"/>
</dbReference>
<dbReference type="SMART" id="SM00487">
    <property type="entry name" value="DEXDc"/>
    <property type="match status" value="1"/>
</dbReference>
<sequence length="966" mass="105927">MSFEQFAQQLRGSLSATARSVWAKHDRDTNGWLPLWRHMADSAGAAAYLWDEWLPPLVKRRISEALPEGAADGRLLALWLAMVHDIGKATPAFASQVEELADVMRAQGLAMDSRRQMADHGFAPHGLAGQILLTSWLEARGWTKAAALQLTVIVGGHHGVPPGDGAVRDAMVRPALLYGRRDEHVWRQVQGELLDGAAVTCQIEERLAVWRTVRLSRPAQVLLNALVIVSDWIASNPELFPYFRETGDERRGRVEVAWEKLGLPGPWQPREPVGAAQEVFAARFSWPEEARVRPVQEAALAAARAMEDPGMLVIEAPMGEGKTEAALVASEVLAARSGAGGCFIALPTMATSNAMFPRLTEWVQALGESEPRSVFLAHSKAALNERYAAMLHAGRWASEDIDRDGSEREHGRAATELVVHQWLRGRKKGMLSSFAVGTIDQLLFAGLKSRHLALRHLALAGKVVVIDEAHAYDTFMNTYLDLVLSWLGAYRVPVVVLSATLPARRRRELVEAYAQVRRGTAEFDLVEQATGYPLLTSAVPGRAPEVMTPGASGRRTDVRIERIVDDPCALAERLREELSDGGCALVVHNTVRRVHATAKVLRERFADTGIEVSVAHARFVDLDRAARDRELLATFGPPSKVAELGGRRPEHGRVVVASQVAEQSLDIDFDILVSDLAPIDLLLQRMGRLHRHARGADQSERPKRLRSARCLITGADWEQRPPKPDPGSEIVYRPYPLLRAAAVLEPYLAPEAAATGDNVVHLPADIDRLVQRAYGPDPVGPGAWQETVAQARETHEIEQAKKAEGARIFRLGAPGKPGRSLLGWVEAGVGDTDDTPRGRAQVRDTGESLEVLVVQRRQDGTLTTLPWLGEKRGGIELPADVAPPPDAARTVAASAVRLPFPLVLPKVIDRVIDELEENCFPAWQSKEAHWVAGELLLVLDEDCRADLAGFEVRYSREDGLEVVDGD</sequence>
<evidence type="ECO:0000256" key="9">
    <source>
        <dbReference type="ARBA" id="ARBA00023118"/>
    </source>
</evidence>
<comment type="similarity">
    <text evidence="2">In the central section; belongs to the CRISPR-associated helicase Cas3 family.</text>
</comment>
<evidence type="ECO:0000256" key="6">
    <source>
        <dbReference type="ARBA" id="ARBA00022801"/>
    </source>
</evidence>
<feature type="domain" description="HD Cas3-type" evidence="10">
    <location>
        <begin position="28"/>
        <end position="233"/>
    </location>
</feature>
<keyword evidence="6" id="KW-0378">Hydrolase</keyword>
<dbReference type="CDD" id="cd17930">
    <property type="entry name" value="DEXHc_cas3"/>
    <property type="match status" value="1"/>
</dbReference>
<evidence type="ECO:0000259" key="10">
    <source>
        <dbReference type="PROSITE" id="PS51643"/>
    </source>
</evidence>
<protein>
    <submittedName>
        <fullName evidence="11">CRISPR-associated helicase Cas3</fullName>
    </submittedName>
</protein>
<keyword evidence="12" id="KW-1185">Reference proteome</keyword>
<dbReference type="PANTHER" id="PTHR47963">
    <property type="entry name" value="DEAD-BOX ATP-DEPENDENT RNA HELICASE 47, MITOCHONDRIAL"/>
    <property type="match status" value="1"/>
</dbReference>
<reference evidence="12" key="1">
    <citation type="journal article" date="2019" name="Int. J. Syst. Evol. Microbiol.">
        <title>The Global Catalogue of Microorganisms (GCM) 10K type strain sequencing project: providing services to taxonomists for standard genome sequencing and annotation.</title>
        <authorList>
            <consortium name="The Broad Institute Genomics Platform"/>
            <consortium name="The Broad Institute Genome Sequencing Center for Infectious Disease"/>
            <person name="Wu L."/>
            <person name="Ma J."/>
        </authorList>
    </citation>
    <scope>NUCLEOTIDE SEQUENCE [LARGE SCALE GENOMIC DNA]</scope>
    <source>
        <strain evidence="12">CGMCC 4.7382</strain>
    </source>
</reference>
<comment type="similarity">
    <text evidence="1">In the N-terminal section; belongs to the CRISPR-associated nuclease Cas3-HD family.</text>
</comment>
<dbReference type="NCBIfam" id="TIGR01596">
    <property type="entry name" value="cas3_HD"/>
    <property type="match status" value="1"/>
</dbReference>
<dbReference type="Pfam" id="PF22590">
    <property type="entry name" value="Cas3-like_C_2"/>
    <property type="match status" value="1"/>
</dbReference>
<keyword evidence="8" id="KW-0067">ATP-binding</keyword>
<dbReference type="EMBL" id="JBHTBH010000001">
    <property type="protein sequence ID" value="MFC7326644.1"/>
    <property type="molecule type" value="Genomic_DNA"/>
</dbReference>